<sequence length="126" mass="12918">MTTNAGKNGSAATRVGHALGRGVGGILHTERAIWTTLVRAGVPNAILSPVKWAARVSAMVLTLGFAAWGLLYAAGLLAMVSVAFALLSGTRGSITGSGSLQTKSSNPELQDGYEGCGLYVDDVRVD</sequence>
<dbReference type="Pfam" id="PF12553">
    <property type="entry name" value="DUF3742"/>
    <property type="match status" value="1"/>
</dbReference>
<dbReference type="InterPro" id="IPR022213">
    <property type="entry name" value="DUF3742"/>
</dbReference>
<comment type="caution">
    <text evidence="1">The sequence shown here is derived from an EMBL/GenBank/DDBJ whole genome shotgun (WGS) entry which is preliminary data.</text>
</comment>
<dbReference type="EMBL" id="VLIF01000006">
    <property type="protein sequence ID" value="NAO76758.1"/>
    <property type="molecule type" value="Genomic_DNA"/>
</dbReference>
<reference evidence="1" key="1">
    <citation type="journal article" date="2020" name="Phytopathology">
        <title>Zucchini vein clearing disease is caused by several lineages within Pseudomonas syringae species complex.</title>
        <authorList>
            <person name="Lacault C."/>
            <person name="Briand M."/>
            <person name="Jacques M.A."/>
            <person name="Darrasse A."/>
        </authorList>
    </citation>
    <scope>NUCLEOTIDE SEQUENCE</scope>
    <source>
        <strain evidence="1">P123</strain>
    </source>
</reference>
<dbReference type="RefSeq" id="WP_110765292.1">
    <property type="nucleotide sequence ID" value="NZ_JAJISS010000009.1"/>
</dbReference>
<protein>
    <submittedName>
        <fullName evidence="1">DUF3742 family protein</fullName>
    </submittedName>
</protein>
<name>A0A6B2AW45_PSESX</name>
<organism evidence="1">
    <name type="scientific">Pseudomonas syringae</name>
    <dbReference type="NCBI Taxonomy" id="317"/>
    <lineage>
        <taxon>Bacteria</taxon>
        <taxon>Pseudomonadati</taxon>
        <taxon>Pseudomonadota</taxon>
        <taxon>Gammaproteobacteria</taxon>
        <taxon>Pseudomonadales</taxon>
        <taxon>Pseudomonadaceae</taxon>
        <taxon>Pseudomonas</taxon>
    </lineage>
</organism>
<dbReference type="AlphaFoldDB" id="A0A6B2AW45"/>
<gene>
    <name evidence="1" type="ORF">PspP123CL_12470</name>
</gene>
<accession>A0A6B2AW45</accession>
<evidence type="ECO:0000313" key="1">
    <source>
        <dbReference type="EMBL" id="NAO76758.1"/>
    </source>
</evidence>
<proteinExistence type="predicted"/>